<dbReference type="InterPro" id="IPR019896">
    <property type="entry name" value="Polysacch_pyruvyl_Trfase_CsaB"/>
</dbReference>
<dbReference type="EMBL" id="PVWP01000002">
    <property type="protein sequence ID" value="PSB38770.1"/>
    <property type="molecule type" value="Genomic_DNA"/>
</dbReference>
<dbReference type="PANTHER" id="PTHR36836:SF1">
    <property type="entry name" value="COLANIC ACID BIOSYNTHESIS PROTEIN WCAK"/>
    <property type="match status" value="1"/>
</dbReference>
<dbReference type="PANTHER" id="PTHR36836">
    <property type="entry name" value="COLANIC ACID BIOSYNTHESIS PROTEIN WCAK"/>
    <property type="match status" value="1"/>
</dbReference>
<keyword evidence="3" id="KW-1185">Reference proteome</keyword>
<evidence type="ECO:0000313" key="3">
    <source>
        <dbReference type="Proteomes" id="UP000238218"/>
    </source>
</evidence>
<name>A0ABX5FAQ6_9CHRO</name>
<feature type="domain" description="Polysaccharide pyruvyl transferase" evidence="1">
    <location>
        <begin position="13"/>
        <end position="283"/>
    </location>
</feature>
<reference evidence="2 3" key="2">
    <citation type="submission" date="2018-03" db="EMBL/GenBank/DDBJ databases">
        <title>The ancient ancestry and fast evolution of plastids.</title>
        <authorList>
            <person name="Moore K.R."/>
            <person name="Magnabosco C."/>
            <person name="Momper L."/>
            <person name="Gold D.A."/>
            <person name="Bosak T."/>
            <person name="Fournier G.P."/>
        </authorList>
    </citation>
    <scope>NUCLEOTIDE SEQUENCE [LARGE SCALE GENOMIC DNA]</scope>
    <source>
        <strain evidence="2 3">CCALA 015</strain>
    </source>
</reference>
<reference evidence="2 3" key="1">
    <citation type="submission" date="2018-02" db="EMBL/GenBank/DDBJ databases">
        <authorList>
            <person name="Moore K."/>
            <person name="Momper L."/>
        </authorList>
    </citation>
    <scope>NUCLEOTIDE SEQUENCE [LARGE SCALE GENOMIC DNA]</scope>
    <source>
        <strain evidence="2 3">CCALA 015</strain>
    </source>
</reference>
<keyword evidence="2" id="KW-0808">Transferase</keyword>
<organism evidence="2 3">
    <name type="scientific">Aphanothece cf. minutissima CCALA 015</name>
    <dbReference type="NCBI Taxonomy" id="2107695"/>
    <lineage>
        <taxon>Bacteria</taxon>
        <taxon>Bacillati</taxon>
        <taxon>Cyanobacteriota</taxon>
        <taxon>Cyanophyceae</taxon>
        <taxon>Oscillatoriophycideae</taxon>
        <taxon>Chroococcales</taxon>
        <taxon>Aphanothecaceae</taxon>
        <taxon>Aphanothece</taxon>
    </lineage>
</organism>
<gene>
    <name evidence="2" type="primary">csaB</name>
    <name evidence="2" type="ORF">C7B81_04250</name>
</gene>
<proteinExistence type="predicted"/>
<protein>
    <submittedName>
        <fullName evidence="2">Polysaccharide pyruvyl transferase CsaB</fullName>
    </submittedName>
</protein>
<sequence length="343" mass="36682">MRALICGYYGEHNLGDDALLEVLLDQLPGECRPLVTAHDQALVRERFGVETTDRRRLKGVLAALDRCDALVLGGGSLLQDATSFRSLLYYGALMLAARTRGKPVLLWGQGLGPLRRRRSRLLVRGLLPLATAISWRDPASAAQARAWGVADRVGSDPVWGLPARAWRGRGGPIVVCFRPVRQLDAMAWCPYLQALEGLAVAADRPVHWLPFHQDQDRGLLADLTRQGLVGPALAARSRELAAATPQEAMDAFAQAGLVLAMRLHGLILAALAGSPCAALSYDPKVAAAAAGIGCPCQDLDAPPSAGLQEGWAAALDQPPNQSGIADLQRQSQVHRAMLDTLLS</sequence>
<dbReference type="RefSeq" id="WP_106220043.1">
    <property type="nucleotide sequence ID" value="NZ_PVWP01000002.1"/>
</dbReference>
<accession>A0ABX5FAQ6</accession>
<evidence type="ECO:0000259" key="1">
    <source>
        <dbReference type="Pfam" id="PF04230"/>
    </source>
</evidence>
<dbReference type="Proteomes" id="UP000238218">
    <property type="component" value="Unassembled WGS sequence"/>
</dbReference>
<dbReference type="NCBIfam" id="TIGR03609">
    <property type="entry name" value="S_layer_CsaB"/>
    <property type="match status" value="1"/>
</dbReference>
<dbReference type="GO" id="GO:0016740">
    <property type="term" value="F:transferase activity"/>
    <property type="evidence" value="ECO:0007669"/>
    <property type="project" value="UniProtKB-KW"/>
</dbReference>
<dbReference type="Pfam" id="PF04230">
    <property type="entry name" value="PS_pyruv_trans"/>
    <property type="match status" value="1"/>
</dbReference>
<comment type="caution">
    <text evidence="2">The sequence shown here is derived from an EMBL/GenBank/DDBJ whole genome shotgun (WGS) entry which is preliminary data.</text>
</comment>
<dbReference type="InterPro" id="IPR007345">
    <property type="entry name" value="Polysacch_pyruvyl_Trfase"/>
</dbReference>
<evidence type="ECO:0000313" key="2">
    <source>
        <dbReference type="EMBL" id="PSB38770.1"/>
    </source>
</evidence>